<evidence type="ECO:0000313" key="3">
    <source>
        <dbReference type="Proteomes" id="UP000014923"/>
    </source>
</evidence>
<keyword evidence="1" id="KW-0472">Membrane</keyword>
<keyword evidence="1" id="KW-0812">Transmembrane</keyword>
<name>R7RRV2_9CLOT</name>
<accession>R7RRV2</accession>
<sequence>MISKILKNLSFQALMSKLLVIYLVYVKGFSILRLFTFTNGFKDTALIAGDMAILSYLLDQILLRMFRRYINVYVSIKNLKTAENVTIFYRDSEAIQKVMLTVSIKCRSKLILNFIKYLIRGDKVILKLKWAHDTWLSFQRINGLLTMNQNSLFYAETDGLCINLFDPLQVNEVEAEIIDTPLLVTCDMGDKTEGEIINEINYITKNKFKCCIVDFLINLWVDVFYVPHKIKVV</sequence>
<dbReference type="Proteomes" id="UP000014923">
    <property type="component" value="Unassembled WGS sequence"/>
</dbReference>
<feature type="transmembrane region" description="Helical" evidence="1">
    <location>
        <begin position="20"/>
        <end position="38"/>
    </location>
</feature>
<dbReference type="HOGENOM" id="CLU_1189446_0_0_9"/>
<organism evidence="2 3">
    <name type="scientific">Thermobrachium celere DSM 8682</name>
    <dbReference type="NCBI Taxonomy" id="941824"/>
    <lineage>
        <taxon>Bacteria</taxon>
        <taxon>Bacillati</taxon>
        <taxon>Bacillota</taxon>
        <taxon>Clostridia</taxon>
        <taxon>Eubacteriales</taxon>
        <taxon>Clostridiaceae</taxon>
        <taxon>Thermobrachium</taxon>
    </lineage>
</organism>
<protein>
    <submittedName>
        <fullName evidence="2">Uncharacterized protein</fullName>
    </submittedName>
</protein>
<evidence type="ECO:0000256" key="1">
    <source>
        <dbReference type="SAM" id="Phobius"/>
    </source>
</evidence>
<keyword evidence="1" id="KW-1133">Transmembrane helix</keyword>
<dbReference type="RefSeq" id="WP_018663546.1">
    <property type="nucleotide sequence ID" value="NZ_HF952018.1"/>
</dbReference>
<feature type="transmembrane region" description="Helical" evidence="1">
    <location>
        <begin position="44"/>
        <end position="63"/>
    </location>
</feature>
<keyword evidence="3" id="KW-1185">Reference proteome</keyword>
<dbReference type="AlphaFoldDB" id="R7RRV2"/>
<proteinExistence type="predicted"/>
<comment type="caution">
    <text evidence="2">The sequence shown here is derived from an EMBL/GenBank/DDBJ whole genome shotgun (WGS) entry which is preliminary data.</text>
</comment>
<dbReference type="EMBL" id="CAVN010000100">
    <property type="protein sequence ID" value="CDF58794.1"/>
    <property type="molecule type" value="Genomic_DNA"/>
</dbReference>
<reference evidence="2" key="1">
    <citation type="submission" date="2013-03" db="EMBL/GenBank/DDBJ databases">
        <title>Draft genome sequence of the hydrogen-ethanol-producing anaerobic alkalithermophilic Caloramator celere.</title>
        <authorList>
            <person name="Ciranna A."/>
            <person name="Larjo A."/>
            <person name="Kivisto A."/>
            <person name="Santala V."/>
            <person name="Roos C."/>
            <person name="Karp M."/>
        </authorList>
    </citation>
    <scope>NUCLEOTIDE SEQUENCE [LARGE SCALE GENOMIC DNA]</scope>
    <source>
        <strain evidence="2">DSM 8682</strain>
    </source>
</reference>
<evidence type="ECO:0000313" key="2">
    <source>
        <dbReference type="EMBL" id="CDF58794.1"/>
    </source>
</evidence>
<gene>
    <name evidence="2" type="ORF">TCEL_01013</name>
</gene>